<proteinExistence type="inferred from homology"/>
<keyword evidence="4" id="KW-1185">Reference proteome</keyword>
<dbReference type="PANTHER" id="PTHR46553:SF3">
    <property type="entry name" value="ADENINE NUCLEOTIDE ALPHA HYDROLASES-LIKE SUPERFAMILY PROTEIN"/>
    <property type="match status" value="1"/>
</dbReference>
<feature type="domain" description="UspA" evidence="2">
    <location>
        <begin position="147"/>
        <end position="285"/>
    </location>
</feature>
<evidence type="ECO:0000313" key="3">
    <source>
        <dbReference type="EMBL" id="MQS17095.1"/>
    </source>
</evidence>
<organism evidence="3 4">
    <name type="scientific">Streptomyces kaniharaensis</name>
    <dbReference type="NCBI Taxonomy" id="212423"/>
    <lineage>
        <taxon>Bacteria</taxon>
        <taxon>Bacillati</taxon>
        <taxon>Actinomycetota</taxon>
        <taxon>Actinomycetes</taxon>
        <taxon>Kitasatosporales</taxon>
        <taxon>Streptomycetaceae</taxon>
        <taxon>Streptomyces</taxon>
    </lineage>
</organism>
<evidence type="ECO:0000256" key="1">
    <source>
        <dbReference type="ARBA" id="ARBA00008791"/>
    </source>
</evidence>
<dbReference type="OrthoDB" id="3871731at2"/>
<sequence>MSHAVVVGVDGSDTSKVAAEWAAQEAYRSGRPLWMIHAGAAAEAFAPTEPDFGGELLPQPVLAVRDHIARVLPGLEIVCRHVPGNPAYVLAAAGGRDGLLVVGSRGSGGFTGLLVGSIALRTAARAHCPVVLVRAGADGPGAASGDVVVGLDSGLPSGEVLAFAFEQAAARAATLRVLESRTLPAGPYLTEAPVGQCEIRDSLAAAELARLQDALAPWREKFPEVRVEAEVTAWPAGRVLVEASRGASLTVVGRRTSGLHSAAPWLGGVAHAVLHHAHGPVVVVPHA</sequence>
<comment type="caution">
    <text evidence="3">The sequence shown here is derived from an EMBL/GenBank/DDBJ whole genome shotgun (WGS) entry which is preliminary data.</text>
</comment>
<name>A0A6N7L1R5_9ACTN</name>
<feature type="domain" description="UspA" evidence="2">
    <location>
        <begin position="1"/>
        <end position="134"/>
    </location>
</feature>
<dbReference type="Gene3D" id="3.40.50.620">
    <property type="entry name" value="HUPs"/>
    <property type="match status" value="2"/>
</dbReference>
<dbReference type="AlphaFoldDB" id="A0A6N7L1R5"/>
<dbReference type="InterPro" id="IPR014729">
    <property type="entry name" value="Rossmann-like_a/b/a_fold"/>
</dbReference>
<dbReference type="Pfam" id="PF00582">
    <property type="entry name" value="Usp"/>
    <property type="match status" value="2"/>
</dbReference>
<evidence type="ECO:0000259" key="2">
    <source>
        <dbReference type="Pfam" id="PF00582"/>
    </source>
</evidence>
<dbReference type="RefSeq" id="WP_153469047.1">
    <property type="nucleotide sequence ID" value="NZ_WBOF01000003.1"/>
</dbReference>
<dbReference type="PRINTS" id="PR01438">
    <property type="entry name" value="UNVRSLSTRESS"/>
</dbReference>
<evidence type="ECO:0000313" key="4">
    <source>
        <dbReference type="Proteomes" id="UP000450000"/>
    </source>
</evidence>
<dbReference type="PANTHER" id="PTHR46553">
    <property type="entry name" value="ADENINE NUCLEOTIDE ALPHA HYDROLASES-LIKE SUPERFAMILY PROTEIN"/>
    <property type="match status" value="1"/>
</dbReference>
<accession>A0A6N7L1R5</accession>
<reference evidence="3 4" key="1">
    <citation type="submission" date="2019-09" db="EMBL/GenBank/DDBJ databases">
        <title>Genome Sequences of Streptomyces kaniharaensis ATCC 21070.</title>
        <authorList>
            <person name="Zhu W."/>
            <person name="De Crecy-Lagard V."/>
            <person name="Richards N.G."/>
        </authorList>
    </citation>
    <scope>NUCLEOTIDE SEQUENCE [LARGE SCALE GENOMIC DNA]</scope>
    <source>
        <strain evidence="3 4">SF-557</strain>
    </source>
</reference>
<dbReference type="InterPro" id="IPR006016">
    <property type="entry name" value="UspA"/>
</dbReference>
<gene>
    <name evidence="3" type="ORF">F7Q99_34140</name>
</gene>
<comment type="similarity">
    <text evidence="1">Belongs to the universal stress protein A family.</text>
</comment>
<dbReference type="EMBL" id="WBOF01000003">
    <property type="protein sequence ID" value="MQS17095.1"/>
    <property type="molecule type" value="Genomic_DNA"/>
</dbReference>
<protein>
    <submittedName>
        <fullName evidence="3">Universal stress protein</fullName>
    </submittedName>
</protein>
<dbReference type="Proteomes" id="UP000450000">
    <property type="component" value="Unassembled WGS sequence"/>
</dbReference>
<dbReference type="SUPFAM" id="SSF52402">
    <property type="entry name" value="Adenine nucleotide alpha hydrolases-like"/>
    <property type="match status" value="2"/>
</dbReference>
<dbReference type="InterPro" id="IPR006015">
    <property type="entry name" value="Universal_stress_UspA"/>
</dbReference>